<dbReference type="Pfam" id="PF04506">
    <property type="entry name" value="Rft-1"/>
    <property type="match status" value="1"/>
</dbReference>
<dbReference type="Pfam" id="PF00010">
    <property type="entry name" value="HLH"/>
    <property type="match status" value="1"/>
</dbReference>
<reference evidence="14 15" key="1">
    <citation type="submission" date="2015-03" db="EMBL/GenBank/DDBJ databases">
        <title>Draft genome of the nematode, Opisthorchis viverrini.</title>
        <authorList>
            <person name="Mitreva M."/>
        </authorList>
    </citation>
    <scope>NUCLEOTIDE SEQUENCE [LARGE SCALE GENOMIC DNA]</scope>
    <source>
        <strain evidence="14">Khon Kaen</strain>
    </source>
</reference>
<feature type="transmembrane region" description="Helical" evidence="12">
    <location>
        <begin position="308"/>
        <end position="327"/>
    </location>
</feature>
<comment type="function">
    <text evidence="10">Intramembrane glycolipid transporter that operates in the biosynthetic pathway of dolichol-linked oligosaccharides, the glycan precursors employed in protein asparagine (N)-glycosylation. The sequential addition of sugars to dolichol pyrophosphate produces dolichol-linked oligosaccharides containing fourteen sugars, including two GlcNAcs, nine mannoses and three glucoses. Once assembled, the oligosaccharide is transferred from the lipid to nascent proteins by oligosaccharyltransferases. The assembly of dolichol-linked oligosaccharides begins on the cytosolic side of the endoplasmic reticulum membrane and finishes in its lumen. RFT1 could mediate the translocation of the cytosolically oriented intermediate DolPP-GlcNAc2Man5, produced by ALG11, into the ER lumen where dolichol-linked oligosaccharides assembly continues. However, the intramembrane lipid transporter activity could not be confirmed in vitro.</text>
</comment>
<feature type="transmembrane region" description="Helical" evidence="12">
    <location>
        <begin position="887"/>
        <end position="904"/>
    </location>
</feature>
<gene>
    <name evidence="14" type="ORF">X801_04234</name>
</gene>
<evidence type="ECO:0000313" key="15">
    <source>
        <dbReference type="Proteomes" id="UP000243686"/>
    </source>
</evidence>
<dbReference type="InterPro" id="IPR007594">
    <property type="entry name" value="RFT1"/>
</dbReference>
<feature type="transmembrane region" description="Helical" evidence="12">
    <location>
        <begin position="272"/>
        <end position="296"/>
    </location>
</feature>
<dbReference type="InterPro" id="IPR011598">
    <property type="entry name" value="bHLH_dom"/>
</dbReference>
<evidence type="ECO:0000256" key="7">
    <source>
        <dbReference type="ARBA" id="ARBA00023136"/>
    </source>
</evidence>
<dbReference type="GO" id="GO:0046983">
    <property type="term" value="F:protein dimerization activity"/>
    <property type="evidence" value="ECO:0007669"/>
    <property type="project" value="InterPro"/>
</dbReference>
<evidence type="ECO:0000259" key="13">
    <source>
        <dbReference type="PROSITE" id="PS50888"/>
    </source>
</evidence>
<dbReference type="SUPFAM" id="SSF47459">
    <property type="entry name" value="HLH, helix-loop-helix DNA-binding domain"/>
    <property type="match status" value="1"/>
</dbReference>
<feature type="transmembrane region" description="Helical" evidence="12">
    <location>
        <begin position="763"/>
        <end position="788"/>
    </location>
</feature>
<feature type="transmembrane region" description="Helical" evidence="12">
    <location>
        <begin position="472"/>
        <end position="492"/>
    </location>
</feature>
<dbReference type="Gene3D" id="4.10.280.10">
    <property type="entry name" value="Helix-loop-helix DNA-binding domain"/>
    <property type="match status" value="1"/>
</dbReference>
<evidence type="ECO:0000256" key="5">
    <source>
        <dbReference type="ARBA" id="ARBA00022824"/>
    </source>
</evidence>
<sequence length="923" mass="104007">MASLLNRNNSQKSQYPKTSIHFSVQDQSSKKPYRGLLSRRSLAQKFSLLDTVIVQDTRERQRQRSVNQAFGELRLLLPTYPPDKKLSKHEILRSSIKYIHVLEAILKYQEEVDGLPPAAMSTPESQKRTHLCRDRTKQLRTMSTFKSISRMFPSVDVLPCDPSLFEFQKQESHRSDDSTPSVRLTKRSIPSSMECSRENLSNNETDVADMRGETPRRWQPFRSLKSAVRGCLSPPRNKTCCEFKGHNLSIDAESLPSPSTDNQTKTHSGARFVSTGFSLIGYTFFLQLGLHLMTFVLKGLAYHRLDTASLGLVNVRLGLFYTTLMFISRDAFRRAFLSRGGQLLIQANSSVDEDSEESIRLASRGRRRRPLSRLAGLIDLAWAILPLGMITAVILLTVWIRVLPSPSSLASKHGEMMLPVEVLQERYVNCLLVYALSGLFELSTEPFWLICQLSHLIGSRIVIEALANLARAVGIAIAIFTVSSDYAIYSLALPQVGSVVFLIHVTILHGTTLLVAYLIYFSYTLRKRGDDGDCGDRALEGVHRFRDIFPRVSKYEIDRPALKLARSLFGQGLLKQLLTEGELYLISAFNLLSFTNQGIYDMVNNIGSIATRLLFLPMEESCHFVFNQCLVRNIPPNQQDPVSSVLYHLCRLGFTKKALMRLLALSYSLFHWLLELLNSVFRIFRTVLRTCSLVAWIGVTFAQANSCLLLTVYVGPALGENVLAVSLLRLYAAYVLLLAWNGSTEAFLNAAMSSHEVSKHNERLIIFSFVFLGANWLFVPWLGAHGFVVANCINMFSRIAYSCYYINRFVTSTESTPQTEECSLRSVGKDNKELENDSREAVCGFSLLQLMFPSVKESIVLLLSLAVTLVSEHFFCCTYGIPSAALHATITACALCITLFVMFREESDLLQILRKEVLRKKIE</sequence>
<evidence type="ECO:0000256" key="2">
    <source>
        <dbReference type="ARBA" id="ARBA00004922"/>
    </source>
</evidence>
<dbReference type="GO" id="GO:0003677">
    <property type="term" value="F:DNA binding"/>
    <property type="evidence" value="ECO:0007669"/>
    <property type="project" value="UniProtKB-KW"/>
</dbReference>
<feature type="transmembrane region" description="Helical" evidence="12">
    <location>
        <begin position="722"/>
        <end position="743"/>
    </location>
</feature>
<evidence type="ECO:0000256" key="12">
    <source>
        <dbReference type="SAM" id="Phobius"/>
    </source>
</evidence>
<proteinExistence type="inferred from homology"/>
<dbReference type="PANTHER" id="PTHR13117:SF5">
    <property type="entry name" value="PROTEIN RFT1 HOMOLOG"/>
    <property type="match status" value="1"/>
</dbReference>
<accession>A0A1S8X047</accession>
<organism evidence="14 15">
    <name type="scientific">Opisthorchis viverrini</name>
    <name type="common">Southeast Asian liver fluke</name>
    <dbReference type="NCBI Taxonomy" id="6198"/>
    <lineage>
        <taxon>Eukaryota</taxon>
        <taxon>Metazoa</taxon>
        <taxon>Spiralia</taxon>
        <taxon>Lophotrochozoa</taxon>
        <taxon>Platyhelminthes</taxon>
        <taxon>Trematoda</taxon>
        <taxon>Digenea</taxon>
        <taxon>Opisthorchiida</taxon>
        <taxon>Opisthorchiata</taxon>
        <taxon>Opisthorchiidae</taxon>
        <taxon>Opisthorchis</taxon>
    </lineage>
</organism>
<comment type="pathway">
    <text evidence="2">Protein modification; protein glycosylation.</text>
</comment>
<evidence type="ECO:0000313" key="14">
    <source>
        <dbReference type="EMBL" id="OON19893.1"/>
    </source>
</evidence>
<dbReference type="Proteomes" id="UP000243686">
    <property type="component" value="Unassembled WGS sequence"/>
</dbReference>
<keyword evidence="7 12" id="KW-0472">Membrane</keyword>
<dbReference type="AlphaFoldDB" id="A0A1S8X047"/>
<dbReference type="InterPro" id="IPR036638">
    <property type="entry name" value="HLH_DNA-bd_sf"/>
</dbReference>
<keyword evidence="5" id="KW-0256">Endoplasmic reticulum</keyword>
<evidence type="ECO:0000256" key="3">
    <source>
        <dbReference type="ARBA" id="ARBA00010288"/>
    </source>
</evidence>
<evidence type="ECO:0000256" key="8">
    <source>
        <dbReference type="ARBA" id="ARBA00044793"/>
    </source>
</evidence>
<keyword evidence="14" id="KW-0238">DNA-binding</keyword>
<comment type="similarity">
    <text evidence="3">Belongs to the RFT1 family.</text>
</comment>
<dbReference type="CDD" id="cd11413">
    <property type="entry name" value="bHLH_TS_TAL_LYL"/>
    <property type="match status" value="1"/>
</dbReference>
<evidence type="ECO:0000256" key="1">
    <source>
        <dbReference type="ARBA" id="ARBA00004477"/>
    </source>
</evidence>
<evidence type="ECO:0000256" key="4">
    <source>
        <dbReference type="ARBA" id="ARBA00022692"/>
    </source>
</evidence>
<dbReference type="EMBL" id="KV892983">
    <property type="protein sequence ID" value="OON19893.1"/>
    <property type="molecule type" value="Genomic_DNA"/>
</dbReference>
<keyword evidence="6 12" id="KW-1133">Transmembrane helix</keyword>
<evidence type="ECO:0000256" key="10">
    <source>
        <dbReference type="ARBA" id="ARBA00045912"/>
    </source>
</evidence>
<dbReference type="GO" id="GO:0006488">
    <property type="term" value="P:dolichol-linked oligosaccharide biosynthetic process"/>
    <property type="evidence" value="ECO:0007669"/>
    <property type="project" value="InterPro"/>
</dbReference>
<dbReference type="GO" id="GO:0034203">
    <property type="term" value="P:glycolipid translocation"/>
    <property type="evidence" value="ECO:0007669"/>
    <property type="project" value="TreeGrafter"/>
</dbReference>
<keyword evidence="4 12" id="KW-0812">Transmembrane</keyword>
<feature type="region of interest" description="Disordered" evidence="11">
    <location>
        <begin position="1"/>
        <end position="26"/>
    </location>
</feature>
<dbReference type="GO" id="GO:0005789">
    <property type="term" value="C:endoplasmic reticulum membrane"/>
    <property type="evidence" value="ECO:0007669"/>
    <property type="project" value="UniProtKB-SubCell"/>
</dbReference>
<dbReference type="PANTHER" id="PTHR13117">
    <property type="entry name" value="ENDOPLASMIC RETICULUM MULTISPAN TRANSMEMBRANE PROTEIN-RELATED"/>
    <property type="match status" value="1"/>
</dbReference>
<keyword evidence="15" id="KW-1185">Reference proteome</keyword>
<evidence type="ECO:0000256" key="11">
    <source>
        <dbReference type="SAM" id="MobiDB-lite"/>
    </source>
</evidence>
<evidence type="ECO:0000256" key="9">
    <source>
        <dbReference type="ARBA" id="ARBA00044819"/>
    </source>
</evidence>
<protein>
    <recommendedName>
        <fullName evidence="8">Man(5)GlcNAc(2)-PP-dolichol translocation protein RFT1</fullName>
    </recommendedName>
    <alternativeName>
        <fullName evidence="9">Protein RFT1 homolog</fullName>
    </alternativeName>
</protein>
<feature type="transmembrane region" description="Helical" evidence="12">
    <location>
        <begin position="374"/>
        <end position="400"/>
    </location>
</feature>
<evidence type="ECO:0000256" key="6">
    <source>
        <dbReference type="ARBA" id="ARBA00022989"/>
    </source>
</evidence>
<feature type="transmembrane region" description="Helical" evidence="12">
    <location>
        <begin position="694"/>
        <end position="715"/>
    </location>
</feature>
<feature type="domain" description="BHLH" evidence="13">
    <location>
        <begin position="50"/>
        <end position="102"/>
    </location>
</feature>
<dbReference type="SMART" id="SM00353">
    <property type="entry name" value="HLH"/>
    <property type="match status" value="1"/>
</dbReference>
<name>A0A1S8X047_OPIVI</name>
<dbReference type="PROSITE" id="PS50888">
    <property type="entry name" value="BHLH"/>
    <property type="match status" value="1"/>
</dbReference>
<comment type="subcellular location">
    <subcellularLocation>
        <location evidence="1">Endoplasmic reticulum membrane</location>
        <topology evidence="1">Multi-pass membrane protein</topology>
    </subcellularLocation>
</comment>
<feature type="transmembrane region" description="Helical" evidence="12">
    <location>
        <begin position="498"/>
        <end position="520"/>
    </location>
</feature>